<keyword evidence="8" id="KW-1185">Reference proteome</keyword>
<dbReference type="Proteomes" id="UP000006838">
    <property type="component" value="Chromosome"/>
</dbReference>
<evidence type="ECO:0000256" key="1">
    <source>
        <dbReference type="ARBA" id="ARBA00022617"/>
    </source>
</evidence>
<reference evidence="8" key="1">
    <citation type="journal article" date="2006" name="Appl. Environ. Microbiol.">
        <title>Complete genome sequence of the marine, chemolithoautotrophic, ammonia-oxidizing bacterium Nitrosococcus oceani ATCC 19707.</title>
        <authorList>
            <person name="Klotz M.G."/>
            <person name="Arp D.J."/>
            <person name="Chain P.S.G."/>
            <person name="El-Sheikh A.F."/>
            <person name="Hauser L.J."/>
            <person name="Hommes N.G."/>
            <person name="Larimer F.W."/>
            <person name="Malfatti S.A."/>
            <person name="Norton J.M."/>
            <person name="Poret-Peterson A.T."/>
            <person name="Vergez L.M."/>
            <person name="Ward B.B."/>
        </authorList>
    </citation>
    <scope>NUCLEOTIDE SEQUENCE [LARGE SCALE GENOMIC DNA]</scope>
    <source>
        <strain evidence="8">ATCC 19707 / BCRC 17464 / NCIMB 11848 / C-107</strain>
    </source>
</reference>
<dbReference type="PROSITE" id="PS51007">
    <property type="entry name" value="CYTC"/>
    <property type="match status" value="1"/>
</dbReference>
<feature type="chain" id="PRO_5004226331" evidence="5">
    <location>
        <begin position="32"/>
        <end position="117"/>
    </location>
</feature>
<keyword evidence="2 4" id="KW-0479">Metal-binding</keyword>
<dbReference type="Gene3D" id="1.10.760.10">
    <property type="entry name" value="Cytochrome c-like domain"/>
    <property type="match status" value="1"/>
</dbReference>
<sequence length="117" mass="12279">MVASAKRITAKWSLVVGISSLACLLPPTAWAGADGSWKNGAEVYAKVCGYCHEGGIIGPVLKGRELPPAYIVQVVRNGLLAMPAFTAAFIDDKALREVADYLSKSAAESKEGGENGR</sequence>
<evidence type="ECO:0000256" key="2">
    <source>
        <dbReference type="ARBA" id="ARBA00022723"/>
    </source>
</evidence>
<proteinExistence type="predicted"/>
<dbReference type="SUPFAM" id="SSF46626">
    <property type="entry name" value="Cytochrome c"/>
    <property type="match status" value="1"/>
</dbReference>
<dbReference type="GO" id="GO:0009055">
    <property type="term" value="F:electron transfer activity"/>
    <property type="evidence" value="ECO:0007669"/>
    <property type="project" value="InterPro"/>
</dbReference>
<evidence type="ECO:0000313" key="8">
    <source>
        <dbReference type="Proteomes" id="UP000006838"/>
    </source>
</evidence>
<feature type="domain" description="Cytochrome c" evidence="6">
    <location>
        <begin position="35"/>
        <end position="106"/>
    </location>
</feature>
<dbReference type="GO" id="GO:0046872">
    <property type="term" value="F:metal ion binding"/>
    <property type="evidence" value="ECO:0007669"/>
    <property type="project" value="UniProtKB-KW"/>
</dbReference>
<dbReference type="eggNOG" id="COG2010">
    <property type="taxonomic scope" value="Bacteria"/>
</dbReference>
<dbReference type="STRING" id="323261.Noc_2408"/>
<dbReference type="PROSITE" id="PS51257">
    <property type="entry name" value="PROKAR_LIPOPROTEIN"/>
    <property type="match status" value="1"/>
</dbReference>
<feature type="signal peptide" evidence="5">
    <location>
        <begin position="1"/>
        <end position="31"/>
    </location>
</feature>
<evidence type="ECO:0000256" key="4">
    <source>
        <dbReference type="PROSITE-ProRule" id="PRU00433"/>
    </source>
</evidence>
<dbReference type="Pfam" id="PF13442">
    <property type="entry name" value="Cytochrome_CBB3"/>
    <property type="match status" value="1"/>
</dbReference>
<evidence type="ECO:0000256" key="5">
    <source>
        <dbReference type="SAM" id="SignalP"/>
    </source>
</evidence>
<dbReference type="InterPro" id="IPR009056">
    <property type="entry name" value="Cyt_c-like_dom"/>
</dbReference>
<accession>Q3J8I0</accession>
<evidence type="ECO:0000313" key="7">
    <source>
        <dbReference type="EMBL" id="ABA58866.1"/>
    </source>
</evidence>
<gene>
    <name evidence="7" type="ordered locus">Noc_2408</name>
</gene>
<dbReference type="InParanoid" id="Q3J8I0"/>
<evidence type="ECO:0000256" key="3">
    <source>
        <dbReference type="ARBA" id="ARBA00023004"/>
    </source>
</evidence>
<protein>
    <submittedName>
        <fullName evidence="7">Cytochrome c, class I</fullName>
    </submittedName>
</protein>
<name>Q3J8I0_NITOC</name>
<dbReference type="GO" id="GO:0020037">
    <property type="term" value="F:heme binding"/>
    <property type="evidence" value="ECO:0007669"/>
    <property type="project" value="InterPro"/>
</dbReference>
<dbReference type="AlphaFoldDB" id="Q3J8I0"/>
<keyword evidence="3 4" id="KW-0408">Iron</keyword>
<dbReference type="KEGG" id="noc:Noc_2408"/>
<organism evidence="7 8">
    <name type="scientific">Nitrosococcus oceani (strain ATCC 19707 / BCRC 17464 / JCM 30415 / NCIMB 11848 / C-107)</name>
    <dbReference type="NCBI Taxonomy" id="323261"/>
    <lineage>
        <taxon>Bacteria</taxon>
        <taxon>Pseudomonadati</taxon>
        <taxon>Pseudomonadota</taxon>
        <taxon>Gammaproteobacteria</taxon>
        <taxon>Chromatiales</taxon>
        <taxon>Chromatiaceae</taxon>
        <taxon>Nitrosococcus</taxon>
    </lineage>
</organism>
<dbReference type="HOGENOM" id="CLU_143475_0_0_6"/>
<keyword evidence="5" id="KW-0732">Signal</keyword>
<keyword evidence="1 4" id="KW-0349">Heme</keyword>
<evidence type="ECO:0000259" key="6">
    <source>
        <dbReference type="PROSITE" id="PS51007"/>
    </source>
</evidence>
<dbReference type="InterPro" id="IPR036909">
    <property type="entry name" value="Cyt_c-like_dom_sf"/>
</dbReference>
<dbReference type="EMBL" id="CP000127">
    <property type="protein sequence ID" value="ABA58866.1"/>
    <property type="molecule type" value="Genomic_DNA"/>
</dbReference>